<comment type="similarity">
    <text evidence="2">Belongs to the amidase family.</text>
</comment>
<feature type="domain" description="Amidase" evidence="6">
    <location>
        <begin position="468"/>
        <end position="926"/>
    </location>
</feature>
<comment type="caution">
    <text evidence="7">The sequence shown here is derived from an EMBL/GenBank/DDBJ whole genome shotgun (WGS) entry which is preliminary data.</text>
</comment>
<feature type="region of interest" description="Disordered" evidence="5">
    <location>
        <begin position="205"/>
        <end position="236"/>
    </location>
</feature>
<evidence type="ECO:0000256" key="3">
    <source>
        <dbReference type="ARBA" id="ARBA00012922"/>
    </source>
</evidence>
<evidence type="ECO:0000313" key="7">
    <source>
        <dbReference type="EMBL" id="PWI72163.1"/>
    </source>
</evidence>
<dbReference type="PANTHER" id="PTHR46072">
    <property type="entry name" value="AMIDASE-RELATED-RELATED"/>
    <property type="match status" value="1"/>
</dbReference>
<organism evidence="7 8">
    <name type="scientific">Purpureocillium lilacinum</name>
    <name type="common">Paecilomyces lilacinus</name>
    <dbReference type="NCBI Taxonomy" id="33203"/>
    <lineage>
        <taxon>Eukaryota</taxon>
        <taxon>Fungi</taxon>
        <taxon>Dikarya</taxon>
        <taxon>Ascomycota</taxon>
        <taxon>Pezizomycotina</taxon>
        <taxon>Sordariomycetes</taxon>
        <taxon>Hypocreomycetidae</taxon>
        <taxon>Hypocreales</taxon>
        <taxon>Ophiocordycipitaceae</taxon>
        <taxon>Purpureocillium</taxon>
    </lineage>
</organism>
<dbReference type="InterPro" id="IPR020556">
    <property type="entry name" value="Amidase_CS"/>
</dbReference>
<evidence type="ECO:0000256" key="4">
    <source>
        <dbReference type="ARBA" id="ARBA00022801"/>
    </source>
</evidence>
<evidence type="ECO:0000313" key="8">
    <source>
        <dbReference type="Proteomes" id="UP000245956"/>
    </source>
</evidence>
<evidence type="ECO:0000256" key="2">
    <source>
        <dbReference type="ARBA" id="ARBA00009199"/>
    </source>
</evidence>
<accession>A0A2U3ECH9</accession>
<protein>
    <recommendedName>
        <fullName evidence="3">amidase</fullName>
        <ecNumber evidence="3">3.5.1.4</ecNumber>
    </recommendedName>
</protein>
<dbReference type="Gene3D" id="3.90.1300.10">
    <property type="entry name" value="Amidase signature (AS) domain"/>
    <property type="match status" value="1"/>
</dbReference>
<evidence type="ECO:0000259" key="6">
    <source>
        <dbReference type="Pfam" id="PF01425"/>
    </source>
</evidence>
<dbReference type="AlphaFoldDB" id="A0A2U3ECH9"/>
<dbReference type="SUPFAM" id="SSF75304">
    <property type="entry name" value="Amidase signature (AS) enzymes"/>
    <property type="match status" value="1"/>
</dbReference>
<dbReference type="EMBL" id="LCWV01000006">
    <property type="protein sequence ID" value="PWI72163.1"/>
    <property type="molecule type" value="Genomic_DNA"/>
</dbReference>
<evidence type="ECO:0000256" key="5">
    <source>
        <dbReference type="SAM" id="MobiDB-lite"/>
    </source>
</evidence>
<keyword evidence="4" id="KW-0378">Hydrolase</keyword>
<name>A0A2U3ECH9_PURLI</name>
<dbReference type="EC" id="3.5.1.4" evidence="3"/>
<reference evidence="7 8" key="1">
    <citation type="journal article" date="2016" name="Front. Microbiol.">
        <title>Genome and transcriptome sequences reveal the specific parasitism of the nematophagous Purpureocillium lilacinum 36-1.</title>
        <authorList>
            <person name="Xie J."/>
            <person name="Li S."/>
            <person name="Mo C."/>
            <person name="Xiao X."/>
            <person name="Peng D."/>
            <person name="Wang G."/>
            <person name="Xiao Y."/>
        </authorList>
    </citation>
    <scope>NUCLEOTIDE SEQUENCE [LARGE SCALE GENOMIC DNA]</scope>
    <source>
        <strain evidence="7 8">36-1</strain>
    </source>
</reference>
<evidence type="ECO:0000256" key="1">
    <source>
        <dbReference type="ARBA" id="ARBA00001311"/>
    </source>
</evidence>
<gene>
    <name evidence="7" type="ORF">PCL_10786</name>
</gene>
<dbReference type="Pfam" id="PF01425">
    <property type="entry name" value="Amidase"/>
    <property type="match status" value="1"/>
</dbReference>
<sequence>MLVGKRNDALAIAGQAARVALQFASLRAARIDSKRKPSSHFVEMTPAGSCLRRRIDGLQVLAAAILQLDGFVCRTAVASPRRGKHGQTPLACAFVPLYSVLCRRGILDLTSEGLAMCHAAARSRVTVTRHRPAPSCCPLLRYYPAIQPFSTQVPTSPWPSAPCQARGSFETIDGGTNARAFKLISIAGPAEARGPCSDATIVDPVNTNSTAGAPPVKQSHPQAPAPTSEFPAISTTTVSRRAKRDGWICWLAGWLAGWLADGLANWINGIHHPTAAAAAPPPSPEGLGWTAVPSLSFRLHWLGGARASRHDVLWVFVAVAFKLFRLGNVKTRCAGVECRDDRDGACPKAQISTWRRTDIETQGKKTKFDHHHGGLVADCGRGWSSSSPFPNAMTTYKHHQRFQKNRAAAIPPRWVIPPKKLEETQRSTTRPLDLLPRLLSHHELQITSLGAGALAQAIRTGAFSCLQVTEAFCHQAAVAQQLTNCLTEIFFAEAMDRARQLDDLLIANKGKPVGPLHGVPISVKDHINVKGHHTTSGYVAYAEKSTPRDEDAPLVAALREAGAILYCKTNNPQCMMVLETVNNIYGRTLNPWNTKLGAGGSSGGEGALLAQHGSPLGVGTDIGGSIRIPAAFNGLYGFKPSAKRVSTGGWEVTLTGQESIHAVTGPLGHNVEDLDLFQQVVTDAKPWLREPLLKMPWQSQIEAMKGHKLTVGVMLWDEVVMPHPYITRVIKDVAKKLDAAGHEVVPFKPFDHKRAWEEILLPLYFTDGGLDIKQTLFAGNEPIFPAAKRLLDNPIVQRRMVQEVWQFNKARDAYRVAYLRKWAETAKETESGRPIDVLICPVAGLNGMPHDVMPWWGYAAQWNLLDYPCGVLPAGTVLESDEYPNGYEPVNDLDRENMNLYDNKMYRDMPVAIQVVGPTHEDEKVLGAMSIIDEVVKG</sequence>
<proteinExistence type="inferred from homology"/>
<comment type="catalytic activity">
    <reaction evidence="1">
        <text>a monocarboxylic acid amide + H2O = a monocarboxylate + NH4(+)</text>
        <dbReference type="Rhea" id="RHEA:12020"/>
        <dbReference type="ChEBI" id="CHEBI:15377"/>
        <dbReference type="ChEBI" id="CHEBI:28938"/>
        <dbReference type="ChEBI" id="CHEBI:35757"/>
        <dbReference type="ChEBI" id="CHEBI:83628"/>
        <dbReference type="EC" id="3.5.1.4"/>
    </reaction>
</comment>
<dbReference type="InterPro" id="IPR023631">
    <property type="entry name" value="Amidase_dom"/>
</dbReference>
<dbReference type="PROSITE" id="PS00571">
    <property type="entry name" value="AMIDASES"/>
    <property type="match status" value="1"/>
</dbReference>
<dbReference type="Proteomes" id="UP000245956">
    <property type="component" value="Unassembled WGS sequence"/>
</dbReference>
<dbReference type="InterPro" id="IPR036928">
    <property type="entry name" value="AS_sf"/>
</dbReference>
<dbReference type="GO" id="GO:0004040">
    <property type="term" value="F:amidase activity"/>
    <property type="evidence" value="ECO:0007669"/>
    <property type="project" value="UniProtKB-EC"/>
</dbReference>